<evidence type="ECO:0000313" key="3">
    <source>
        <dbReference type="EMBL" id="SFO26571.1"/>
    </source>
</evidence>
<dbReference type="Proteomes" id="UP000199564">
    <property type="component" value="Unassembled WGS sequence"/>
</dbReference>
<accession>A0A1I5FTP9</accession>
<dbReference type="Pfam" id="PF00543">
    <property type="entry name" value="P-II"/>
    <property type="match status" value="1"/>
</dbReference>
<proteinExistence type="inferred from homology"/>
<dbReference type="PANTHER" id="PTHR30115:SF11">
    <property type="entry name" value="NITROGEN REGULATORY PROTEIN P-II HOMOLOG"/>
    <property type="match status" value="1"/>
</dbReference>
<dbReference type="InterPro" id="IPR017918">
    <property type="entry name" value="N-reg_PII_CS"/>
</dbReference>
<dbReference type="AlphaFoldDB" id="A0A1I5FTP9"/>
<dbReference type="GO" id="GO:0030234">
    <property type="term" value="F:enzyme regulator activity"/>
    <property type="evidence" value="ECO:0007669"/>
    <property type="project" value="InterPro"/>
</dbReference>
<dbReference type="PANTHER" id="PTHR30115">
    <property type="entry name" value="NITROGEN REGULATORY PROTEIN P-II"/>
    <property type="match status" value="1"/>
</dbReference>
<name>A0A1I5FTP9_9BACT</name>
<dbReference type="GO" id="GO:0006808">
    <property type="term" value="P:regulation of nitrogen utilization"/>
    <property type="evidence" value="ECO:0007669"/>
    <property type="project" value="InterPro"/>
</dbReference>
<dbReference type="InterPro" id="IPR015867">
    <property type="entry name" value="N-reg_PII/ATP_PRibTrfase_C"/>
</dbReference>
<keyword evidence="4" id="KW-1185">Reference proteome</keyword>
<dbReference type="SMART" id="SM00938">
    <property type="entry name" value="P-II"/>
    <property type="match status" value="1"/>
</dbReference>
<protein>
    <submittedName>
        <fullName evidence="3">Nitrogen regulatory protein P-II family</fullName>
    </submittedName>
</protein>
<reference evidence="4" key="1">
    <citation type="submission" date="2016-10" db="EMBL/GenBank/DDBJ databases">
        <authorList>
            <person name="Varghese N."/>
            <person name="Submissions S."/>
        </authorList>
    </citation>
    <scope>NUCLEOTIDE SEQUENCE [LARGE SCALE GENOMIC DNA]</scope>
    <source>
        <strain evidence="4">DSM 15282</strain>
    </source>
</reference>
<evidence type="ECO:0000256" key="2">
    <source>
        <dbReference type="RuleBase" id="RU003936"/>
    </source>
</evidence>
<dbReference type="STRING" id="226506.SAMN04488519_10528"/>
<dbReference type="PROSITE" id="PS51343">
    <property type="entry name" value="PII_GLNB_DOM"/>
    <property type="match status" value="1"/>
</dbReference>
<keyword evidence="1" id="KW-0597">Phosphoprotein</keyword>
<dbReference type="InterPro" id="IPR002187">
    <property type="entry name" value="N-reg_PII"/>
</dbReference>
<dbReference type="GO" id="GO:0005524">
    <property type="term" value="F:ATP binding"/>
    <property type="evidence" value="ECO:0007669"/>
    <property type="project" value="TreeGrafter"/>
</dbReference>
<dbReference type="EMBL" id="FOVW01000005">
    <property type="protein sequence ID" value="SFO26571.1"/>
    <property type="molecule type" value="Genomic_DNA"/>
</dbReference>
<evidence type="ECO:0000313" key="4">
    <source>
        <dbReference type="Proteomes" id="UP000199564"/>
    </source>
</evidence>
<organism evidence="3 4">
    <name type="scientific">Algoriphagus ornithinivorans</name>
    <dbReference type="NCBI Taxonomy" id="226506"/>
    <lineage>
        <taxon>Bacteria</taxon>
        <taxon>Pseudomonadati</taxon>
        <taxon>Bacteroidota</taxon>
        <taxon>Cytophagia</taxon>
        <taxon>Cytophagales</taxon>
        <taxon>Cyclobacteriaceae</taxon>
        <taxon>Algoriphagus</taxon>
    </lineage>
</organism>
<dbReference type="PROSITE" id="PS00638">
    <property type="entry name" value="PII_GLNB_CTER"/>
    <property type="match status" value="1"/>
</dbReference>
<dbReference type="Gene3D" id="3.30.70.120">
    <property type="match status" value="1"/>
</dbReference>
<dbReference type="InterPro" id="IPR011322">
    <property type="entry name" value="N-reg_PII-like_a/b"/>
</dbReference>
<dbReference type="GO" id="GO:0005829">
    <property type="term" value="C:cytosol"/>
    <property type="evidence" value="ECO:0007669"/>
    <property type="project" value="TreeGrafter"/>
</dbReference>
<sequence length="125" mass="14323">MPNSQQTFKLIEKMKKIEAIIRTSRFEQIHACISGLGVKFLSFYEIKGMGFEHARQEMYRGVAYEPAYIPRTKLEIVTTDDLVESVIQCILKEGKTGEIGDGKIFVFDVLEAYRIRNNDQGEKAL</sequence>
<evidence type="ECO:0000256" key="1">
    <source>
        <dbReference type="PIRSR" id="PIRSR602187-50"/>
    </source>
</evidence>
<gene>
    <name evidence="3" type="ORF">SAMN04488519_10528</name>
</gene>
<dbReference type="PRINTS" id="PR00340">
    <property type="entry name" value="PIIGLNB"/>
</dbReference>
<comment type="similarity">
    <text evidence="2">Belongs to the P(II) protein family.</text>
</comment>
<feature type="modified residue" description="O-UMP-tyrosine" evidence="1">
    <location>
        <position position="64"/>
    </location>
</feature>
<dbReference type="SUPFAM" id="SSF54913">
    <property type="entry name" value="GlnB-like"/>
    <property type="match status" value="1"/>
</dbReference>